<organism evidence="1 2">
    <name type="scientific">Russula earlei</name>
    <dbReference type="NCBI Taxonomy" id="71964"/>
    <lineage>
        <taxon>Eukaryota</taxon>
        <taxon>Fungi</taxon>
        <taxon>Dikarya</taxon>
        <taxon>Basidiomycota</taxon>
        <taxon>Agaricomycotina</taxon>
        <taxon>Agaricomycetes</taxon>
        <taxon>Russulales</taxon>
        <taxon>Russulaceae</taxon>
        <taxon>Russula</taxon>
    </lineage>
</organism>
<feature type="non-terminal residue" evidence="1">
    <location>
        <position position="99"/>
    </location>
</feature>
<keyword evidence="2" id="KW-1185">Reference proteome</keyword>
<protein>
    <submittedName>
        <fullName evidence="1">Uncharacterized protein</fullName>
    </submittedName>
</protein>
<name>A0ACC0U3Y2_9AGAM</name>
<dbReference type="Proteomes" id="UP001207468">
    <property type="component" value="Unassembled WGS sequence"/>
</dbReference>
<comment type="caution">
    <text evidence="1">The sequence shown here is derived from an EMBL/GenBank/DDBJ whole genome shotgun (WGS) entry which is preliminary data.</text>
</comment>
<evidence type="ECO:0000313" key="2">
    <source>
        <dbReference type="Proteomes" id="UP001207468"/>
    </source>
</evidence>
<evidence type="ECO:0000313" key="1">
    <source>
        <dbReference type="EMBL" id="KAI9460708.1"/>
    </source>
</evidence>
<accession>A0ACC0U3Y2</accession>
<proteinExistence type="predicted"/>
<gene>
    <name evidence="1" type="ORF">F5148DRAFT_1216255</name>
</gene>
<dbReference type="EMBL" id="JAGFNK010000185">
    <property type="protein sequence ID" value="KAI9460708.1"/>
    <property type="molecule type" value="Genomic_DNA"/>
</dbReference>
<feature type="non-terminal residue" evidence="1">
    <location>
        <position position="1"/>
    </location>
</feature>
<sequence>IGASPPSPPAWMLACGVASMVQYLFGTWPPRAMTMFSPPGRPWIASCTRWSAGNSLPTGSACLGHPSHHCADVSGVSVKGKRLFHKQVIGTFFFSQKGI</sequence>
<reference evidence="1" key="1">
    <citation type="submission" date="2021-03" db="EMBL/GenBank/DDBJ databases">
        <title>Evolutionary priming and transition to the ectomycorrhizal habit in an iconic lineage of mushroom-forming fungi: is preadaptation a requirement?</title>
        <authorList>
            <consortium name="DOE Joint Genome Institute"/>
            <person name="Looney B.P."/>
            <person name="Miyauchi S."/>
            <person name="Morin E."/>
            <person name="Drula E."/>
            <person name="Courty P.E."/>
            <person name="Chicoki N."/>
            <person name="Fauchery L."/>
            <person name="Kohler A."/>
            <person name="Kuo A."/>
            <person name="LaButti K."/>
            <person name="Pangilinan J."/>
            <person name="Lipzen A."/>
            <person name="Riley R."/>
            <person name="Andreopoulos W."/>
            <person name="He G."/>
            <person name="Johnson J."/>
            <person name="Barry K.W."/>
            <person name="Grigoriev I.V."/>
            <person name="Nagy L."/>
            <person name="Hibbett D."/>
            <person name="Henrissat B."/>
            <person name="Matheny P.B."/>
            <person name="Labbe J."/>
            <person name="Martin A.F."/>
        </authorList>
    </citation>
    <scope>NUCLEOTIDE SEQUENCE</scope>
    <source>
        <strain evidence="1">BPL698</strain>
    </source>
</reference>